<evidence type="ECO:0000256" key="4">
    <source>
        <dbReference type="ARBA" id="ARBA00022597"/>
    </source>
</evidence>
<evidence type="ECO:0000313" key="10">
    <source>
        <dbReference type="EMBL" id="KAK9499047.1"/>
    </source>
</evidence>
<feature type="transmembrane region" description="Helical" evidence="8">
    <location>
        <begin position="357"/>
        <end position="377"/>
    </location>
</feature>
<name>A0AAW1CR74_9HEMI</name>
<feature type="transmembrane region" description="Helical" evidence="8">
    <location>
        <begin position="261"/>
        <end position="278"/>
    </location>
</feature>
<dbReference type="InterPro" id="IPR005828">
    <property type="entry name" value="MFS_sugar_transport-like"/>
</dbReference>
<evidence type="ECO:0000256" key="3">
    <source>
        <dbReference type="ARBA" id="ARBA00022475"/>
    </source>
</evidence>
<dbReference type="AlphaFoldDB" id="A0AAW1CR74"/>
<dbReference type="GO" id="GO:0022857">
    <property type="term" value="F:transmembrane transporter activity"/>
    <property type="evidence" value="ECO:0007669"/>
    <property type="project" value="InterPro"/>
</dbReference>
<evidence type="ECO:0000256" key="6">
    <source>
        <dbReference type="ARBA" id="ARBA00022989"/>
    </source>
</evidence>
<dbReference type="Gene3D" id="1.20.1250.20">
    <property type="entry name" value="MFS general substrate transporter like domains"/>
    <property type="match status" value="1"/>
</dbReference>
<sequence length="448" mass="51270">MSWAAIFFPKVRSGEVGRTFSILEESLIASFTHVGQLCATFPSGYLQNKVGRRCTLLIINQAQLCAWTLIYLSRTFWAIIISRFLMGSYAGFTATCCPAYAGEIALPSIRGRLSSLLTLSFVAGLLFQTSVGSYISYDSVAIVSFCITIMHFIALINIPESPYSLIRLGKVEQAENNLKWLRGRKNVDEDFKYIKFHIDLQMTRKTSYKDIFRWKASRNAFIQVIALILVQRLTGFLALASFTSQIFPEDWSIFKSEKYPMIWNGINFTFLLISFCILDRVDRKVLLQISTTGCAIFSTTLATWFYLYEMTTINMSKTIWIPYIVLSLHAAIYSFGLFFIPIVFLGEIFPMNVKTKSITLTTFISYIAVIFMVQIFLPLKNYFGMYSNFVLYAIAAFIGCYVCSRITETRNRSLEHIQGKLEGMDSETYRTVRAARESERIMAEMEKR</sequence>
<organism evidence="10 11">
    <name type="scientific">Rhynocoris fuscipes</name>
    <dbReference type="NCBI Taxonomy" id="488301"/>
    <lineage>
        <taxon>Eukaryota</taxon>
        <taxon>Metazoa</taxon>
        <taxon>Ecdysozoa</taxon>
        <taxon>Arthropoda</taxon>
        <taxon>Hexapoda</taxon>
        <taxon>Insecta</taxon>
        <taxon>Pterygota</taxon>
        <taxon>Neoptera</taxon>
        <taxon>Paraneoptera</taxon>
        <taxon>Hemiptera</taxon>
        <taxon>Heteroptera</taxon>
        <taxon>Panheteroptera</taxon>
        <taxon>Cimicomorpha</taxon>
        <taxon>Reduviidae</taxon>
        <taxon>Harpactorinae</taxon>
        <taxon>Harpactorini</taxon>
        <taxon>Rhynocoris</taxon>
    </lineage>
</organism>
<dbReference type="SUPFAM" id="SSF103473">
    <property type="entry name" value="MFS general substrate transporter"/>
    <property type="match status" value="1"/>
</dbReference>
<evidence type="ECO:0000256" key="5">
    <source>
        <dbReference type="ARBA" id="ARBA00022692"/>
    </source>
</evidence>
<evidence type="ECO:0000256" key="7">
    <source>
        <dbReference type="ARBA" id="ARBA00023136"/>
    </source>
</evidence>
<evidence type="ECO:0000313" key="11">
    <source>
        <dbReference type="Proteomes" id="UP001461498"/>
    </source>
</evidence>
<dbReference type="Proteomes" id="UP001461498">
    <property type="component" value="Unassembled WGS sequence"/>
</dbReference>
<dbReference type="GO" id="GO:0005886">
    <property type="term" value="C:plasma membrane"/>
    <property type="evidence" value="ECO:0007669"/>
    <property type="project" value="UniProtKB-SubCell"/>
</dbReference>
<dbReference type="InterPro" id="IPR036259">
    <property type="entry name" value="MFS_trans_sf"/>
</dbReference>
<keyword evidence="2" id="KW-0813">Transport</keyword>
<dbReference type="EMBL" id="JAPXFL010000012">
    <property type="protein sequence ID" value="KAK9499047.1"/>
    <property type="molecule type" value="Genomic_DNA"/>
</dbReference>
<feature type="transmembrane region" description="Helical" evidence="8">
    <location>
        <begin position="383"/>
        <end position="403"/>
    </location>
</feature>
<keyword evidence="5 8" id="KW-0812">Transmembrane</keyword>
<feature type="domain" description="Major facilitator superfamily (MFS) profile" evidence="9">
    <location>
        <begin position="1"/>
        <end position="411"/>
    </location>
</feature>
<keyword evidence="6 8" id="KW-1133">Transmembrane helix</keyword>
<gene>
    <name evidence="10" type="ORF">O3M35_003562</name>
</gene>
<dbReference type="Pfam" id="PF00083">
    <property type="entry name" value="Sugar_tr"/>
    <property type="match status" value="1"/>
</dbReference>
<dbReference type="InterPro" id="IPR050549">
    <property type="entry name" value="MFS_Trehalose_Transporter"/>
</dbReference>
<comment type="subcellular location">
    <subcellularLocation>
        <location evidence="1">Cell membrane</location>
        <topology evidence="1">Multi-pass membrane protein</topology>
    </subcellularLocation>
</comment>
<evidence type="ECO:0000256" key="2">
    <source>
        <dbReference type="ARBA" id="ARBA00022448"/>
    </source>
</evidence>
<dbReference type="PANTHER" id="PTHR48021">
    <property type="match status" value="1"/>
</dbReference>
<dbReference type="PANTHER" id="PTHR48021:SF46">
    <property type="entry name" value="MAJOR FACILITATOR SUPERFAMILY (MFS) PROFILE DOMAIN-CONTAINING PROTEIN"/>
    <property type="match status" value="1"/>
</dbReference>
<feature type="transmembrane region" description="Helical" evidence="8">
    <location>
        <begin position="78"/>
        <end position="101"/>
    </location>
</feature>
<keyword evidence="7 8" id="KW-0472">Membrane</keyword>
<keyword evidence="3" id="KW-1003">Cell membrane</keyword>
<evidence type="ECO:0000256" key="1">
    <source>
        <dbReference type="ARBA" id="ARBA00004651"/>
    </source>
</evidence>
<comment type="caution">
    <text evidence="10">The sequence shown here is derived from an EMBL/GenBank/DDBJ whole genome shotgun (WGS) entry which is preliminary data.</text>
</comment>
<keyword evidence="11" id="KW-1185">Reference proteome</keyword>
<dbReference type="InterPro" id="IPR020846">
    <property type="entry name" value="MFS_dom"/>
</dbReference>
<feature type="transmembrane region" description="Helical" evidence="8">
    <location>
        <begin position="220"/>
        <end position="241"/>
    </location>
</feature>
<reference evidence="10 11" key="1">
    <citation type="submission" date="2022-12" db="EMBL/GenBank/DDBJ databases">
        <title>Chromosome-level genome assembly of true bugs.</title>
        <authorList>
            <person name="Ma L."/>
            <person name="Li H."/>
        </authorList>
    </citation>
    <scope>NUCLEOTIDE SEQUENCE [LARGE SCALE GENOMIC DNA]</scope>
    <source>
        <strain evidence="10">Lab_2022b</strain>
    </source>
</reference>
<evidence type="ECO:0000256" key="8">
    <source>
        <dbReference type="SAM" id="Phobius"/>
    </source>
</evidence>
<feature type="transmembrane region" description="Helical" evidence="8">
    <location>
        <begin position="285"/>
        <end position="307"/>
    </location>
</feature>
<feature type="transmembrane region" description="Helical" evidence="8">
    <location>
        <begin position="319"/>
        <end position="345"/>
    </location>
</feature>
<accession>A0AAW1CR74</accession>
<evidence type="ECO:0000259" key="9">
    <source>
        <dbReference type="PROSITE" id="PS50850"/>
    </source>
</evidence>
<feature type="transmembrane region" description="Helical" evidence="8">
    <location>
        <begin position="113"/>
        <end position="135"/>
    </location>
</feature>
<protein>
    <recommendedName>
        <fullName evidence="9">Major facilitator superfamily (MFS) profile domain-containing protein</fullName>
    </recommendedName>
</protein>
<dbReference type="PROSITE" id="PS50850">
    <property type="entry name" value="MFS"/>
    <property type="match status" value="1"/>
</dbReference>
<keyword evidence="4" id="KW-0762">Sugar transport</keyword>
<feature type="transmembrane region" description="Helical" evidence="8">
    <location>
        <begin position="141"/>
        <end position="158"/>
    </location>
</feature>
<dbReference type="FunFam" id="1.20.1250.20:FF:000218">
    <property type="entry name" value="facilitated trehalose transporter Tret1"/>
    <property type="match status" value="1"/>
</dbReference>
<proteinExistence type="predicted"/>